<evidence type="ECO:0000259" key="1">
    <source>
        <dbReference type="Pfam" id="PF04149"/>
    </source>
</evidence>
<name>A0A5S4H4T4_9ACTN</name>
<keyword evidence="3" id="KW-1185">Reference proteome</keyword>
<sequence length="65" mass="6857">MWQDAAWRKSSHSQGGGTECVEIAQVGDSRAVRDSKNPTGPVLAYSSGEWAAFLQAAKAGAHDLP</sequence>
<protein>
    <submittedName>
        <fullName evidence="2">DUF397 domain-containing protein</fullName>
    </submittedName>
</protein>
<evidence type="ECO:0000313" key="2">
    <source>
        <dbReference type="EMBL" id="TMR39754.1"/>
    </source>
</evidence>
<dbReference type="AlphaFoldDB" id="A0A5S4H4T4"/>
<reference evidence="2 3" key="1">
    <citation type="submission" date="2019-05" db="EMBL/GenBank/DDBJ databases">
        <title>Draft genome sequence of Actinomadura geliboluensis A8036.</title>
        <authorList>
            <person name="Saricaoglu S."/>
            <person name="Isik K."/>
        </authorList>
    </citation>
    <scope>NUCLEOTIDE SEQUENCE [LARGE SCALE GENOMIC DNA]</scope>
    <source>
        <strain evidence="2 3">A8036</strain>
    </source>
</reference>
<evidence type="ECO:0000313" key="3">
    <source>
        <dbReference type="Proteomes" id="UP000305238"/>
    </source>
</evidence>
<comment type="caution">
    <text evidence="2">The sequence shown here is derived from an EMBL/GenBank/DDBJ whole genome shotgun (WGS) entry which is preliminary data.</text>
</comment>
<dbReference type="InterPro" id="IPR007278">
    <property type="entry name" value="DUF397"/>
</dbReference>
<dbReference type="Pfam" id="PF04149">
    <property type="entry name" value="DUF397"/>
    <property type="match status" value="1"/>
</dbReference>
<dbReference type="Proteomes" id="UP000305238">
    <property type="component" value="Unassembled WGS sequence"/>
</dbReference>
<feature type="domain" description="DUF397" evidence="1">
    <location>
        <begin position="5"/>
        <end position="58"/>
    </location>
</feature>
<dbReference type="OrthoDB" id="3696951at2"/>
<organism evidence="2 3">
    <name type="scientific">Actinomadura geliboluensis</name>
    <dbReference type="NCBI Taxonomy" id="882440"/>
    <lineage>
        <taxon>Bacteria</taxon>
        <taxon>Bacillati</taxon>
        <taxon>Actinomycetota</taxon>
        <taxon>Actinomycetes</taxon>
        <taxon>Streptosporangiales</taxon>
        <taxon>Thermomonosporaceae</taxon>
        <taxon>Actinomadura</taxon>
    </lineage>
</organism>
<gene>
    <name evidence="2" type="ORF">ETD96_13715</name>
</gene>
<proteinExistence type="predicted"/>
<dbReference type="EMBL" id="VCKZ01000081">
    <property type="protein sequence ID" value="TMR39754.1"/>
    <property type="molecule type" value="Genomic_DNA"/>
</dbReference>
<accession>A0A5S4H4T4</accession>